<accession>A0A5N7MAB9</accession>
<dbReference type="EMBL" id="VOSK01000001">
    <property type="protein sequence ID" value="MPR23852.1"/>
    <property type="molecule type" value="Genomic_DNA"/>
</dbReference>
<keyword evidence="1" id="KW-0472">Membrane</keyword>
<dbReference type="Proteomes" id="UP000403266">
    <property type="component" value="Unassembled WGS sequence"/>
</dbReference>
<evidence type="ECO:0000256" key="1">
    <source>
        <dbReference type="SAM" id="Phobius"/>
    </source>
</evidence>
<reference evidence="2 3" key="1">
    <citation type="journal article" date="2019" name="Syst. Appl. Microbiol.">
        <title>Microvirga tunisiensis sp. nov., a root nodule symbiotic bacterium isolated from Lupinus micranthus and L. luteus grown in Northern Tunisia.</title>
        <authorList>
            <person name="Msaddak A."/>
            <person name="Rejili M."/>
            <person name="Duran D."/>
            <person name="Mars M."/>
            <person name="Palacios J.M."/>
            <person name="Ruiz-Argueso T."/>
            <person name="Rey L."/>
            <person name="Imperial J."/>
        </authorList>
    </citation>
    <scope>NUCLEOTIDE SEQUENCE [LARGE SCALE GENOMIC DNA]</scope>
    <source>
        <strain evidence="2 3">Lmie10</strain>
    </source>
</reference>
<keyword evidence="1" id="KW-0812">Transmembrane</keyword>
<dbReference type="AlphaFoldDB" id="A0A5N7MAB9"/>
<evidence type="ECO:0000313" key="3">
    <source>
        <dbReference type="Proteomes" id="UP000403266"/>
    </source>
</evidence>
<name>A0A5N7MAB9_9HYPH</name>
<dbReference type="RefSeq" id="WP_152708749.1">
    <property type="nucleotide sequence ID" value="NZ_VOSJ01000001.1"/>
</dbReference>
<protein>
    <submittedName>
        <fullName evidence="2">Uncharacterized protein</fullName>
    </submittedName>
</protein>
<keyword evidence="3" id="KW-1185">Reference proteome</keyword>
<keyword evidence="1" id="KW-1133">Transmembrane helix</keyword>
<feature type="transmembrane region" description="Helical" evidence="1">
    <location>
        <begin position="115"/>
        <end position="135"/>
    </location>
</feature>
<evidence type="ECO:0000313" key="2">
    <source>
        <dbReference type="EMBL" id="MPR23852.1"/>
    </source>
</evidence>
<feature type="transmembrane region" description="Helical" evidence="1">
    <location>
        <begin position="141"/>
        <end position="158"/>
    </location>
</feature>
<organism evidence="2 3">
    <name type="scientific">Microvirga tunisiensis</name>
    <dbReference type="NCBI Taxonomy" id="2108360"/>
    <lineage>
        <taxon>Bacteria</taxon>
        <taxon>Pseudomonadati</taxon>
        <taxon>Pseudomonadota</taxon>
        <taxon>Alphaproteobacteria</taxon>
        <taxon>Hyphomicrobiales</taxon>
        <taxon>Methylobacteriaceae</taxon>
        <taxon>Microvirga</taxon>
    </lineage>
</organism>
<sequence>MTENLTPAAAPSRSRSLLDALIDIISLGVMAILAFAGMGTMNLLLLMVVAAFNLDRYYGHRSLIALTGYNPRALDETRLGTFWLRTMAVMDAPRISVQSGKTVSFRRAVSAYDQVMYVITYWCPFVMFAGANRFFKGNGSLTLIVLAAALIIAIGRYARGVGAARKLAAR</sequence>
<proteinExistence type="predicted"/>
<feature type="transmembrane region" description="Helical" evidence="1">
    <location>
        <begin position="20"/>
        <end position="52"/>
    </location>
</feature>
<gene>
    <name evidence="2" type="ORF">FS320_01105</name>
</gene>
<comment type="caution">
    <text evidence="2">The sequence shown here is derived from an EMBL/GenBank/DDBJ whole genome shotgun (WGS) entry which is preliminary data.</text>
</comment>